<sequence length="85" mass="9018">MFAKYGWAMISSASASPEPRRCAGSRVSKRCKMSTASLAMLIGYRGSSVNIALNTSSSSSPLNGDLVSNIWYSKTPKAHQSTALS</sequence>
<protein>
    <submittedName>
        <fullName evidence="1">Uncharacterized protein</fullName>
    </submittedName>
</protein>
<keyword evidence="2" id="KW-1185">Reference proteome</keyword>
<comment type="caution">
    <text evidence="1">The sequence shown here is derived from an EMBL/GenBank/DDBJ whole genome shotgun (WGS) entry which is preliminary data.</text>
</comment>
<organism evidence="1 2">
    <name type="scientific">Ogataea polymorpha</name>
    <dbReference type="NCBI Taxonomy" id="460523"/>
    <lineage>
        <taxon>Eukaryota</taxon>
        <taxon>Fungi</taxon>
        <taxon>Dikarya</taxon>
        <taxon>Ascomycota</taxon>
        <taxon>Saccharomycotina</taxon>
        <taxon>Pichiomycetes</taxon>
        <taxon>Pichiales</taxon>
        <taxon>Pichiaceae</taxon>
        <taxon>Ogataea</taxon>
    </lineage>
</organism>
<dbReference type="Proteomes" id="UP000788993">
    <property type="component" value="Unassembled WGS sequence"/>
</dbReference>
<proteinExistence type="predicted"/>
<evidence type="ECO:0000313" key="1">
    <source>
        <dbReference type="EMBL" id="KAH3677406.1"/>
    </source>
</evidence>
<accession>A0A9P8TGD3</accession>
<gene>
    <name evidence="1" type="ORF">OGATHE_000880</name>
</gene>
<dbReference type="EMBL" id="JAEUBD010000108">
    <property type="protein sequence ID" value="KAH3677406.1"/>
    <property type="molecule type" value="Genomic_DNA"/>
</dbReference>
<name>A0A9P8TGD3_9ASCO</name>
<dbReference type="AlphaFoldDB" id="A0A9P8TGD3"/>
<reference evidence="1" key="2">
    <citation type="submission" date="2021-01" db="EMBL/GenBank/DDBJ databases">
        <authorList>
            <person name="Schikora-Tamarit M.A."/>
        </authorList>
    </citation>
    <scope>NUCLEOTIDE SEQUENCE</scope>
    <source>
        <strain evidence="1">NCAIM Y.01608</strain>
    </source>
</reference>
<evidence type="ECO:0000313" key="2">
    <source>
        <dbReference type="Proteomes" id="UP000788993"/>
    </source>
</evidence>
<reference evidence="1" key="1">
    <citation type="journal article" date="2021" name="Open Biol.">
        <title>Shared evolutionary footprints suggest mitochondrial oxidative damage underlies multiple complex I losses in fungi.</title>
        <authorList>
            <person name="Schikora-Tamarit M.A."/>
            <person name="Marcet-Houben M."/>
            <person name="Nosek J."/>
            <person name="Gabaldon T."/>
        </authorList>
    </citation>
    <scope>NUCLEOTIDE SEQUENCE</scope>
    <source>
        <strain evidence="1">NCAIM Y.01608</strain>
    </source>
</reference>